<proteinExistence type="predicted"/>
<dbReference type="STRING" id="576137.A0A1L7XWF7"/>
<protein>
    <submittedName>
        <fullName evidence="2">Uncharacterized protein</fullName>
    </submittedName>
</protein>
<dbReference type="AlphaFoldDB" id="A0A1L7XWF7"/>
<name>A0A1L7XWF7_9HELO</name>
<keyword evidence="1" id="KW-0812">Transmembrane</keyword>
<gene>
    <name evidence="2" type="ORF">PAC_19283</name>
</gene>
<sequence>MSAKITTPFGHPMPPAPRHSVTVHMGPWENAEKYGVDSRSVIASFKNAYPRMKPHKDIASLAAAVLTHLGIGWWGMHFVFFATVCQRMRREPLISSSSEILQHHVNIMSLPRSTYATLRAEMEASTNNATLIPTAGVSLNQPSHHLDSVLPRSILSKRSALQWPIQHQLTNQRLSIEG</sequence>
<feature type="transmembrane region" description="Helical" evidence="1">
    <location>
        <begin position="58"/>
        <end position="84"/>
    </location>
</feature>
<reference evidence="2 3" key="1">
    <citation type="submission" date="2016-03" db="EMBL/GenBank/DDBJ databases">
        <authorList>
            <person name="Ploux O."/>
        </authorList>
    </citation>
    <scope>NUCLEOTIDE SEQUENCE [LARGE SCALE GENOMIC DNA]</scope>
    <source>
        <strain evidence="2 3">UAMH 11012</strain>
    </source>
</reference>
<keyword evidence="1" id="KW-0472">Membrane</keyword>
<organism evidence="2 3">
    <name type="scientific">Phialocephala subalpina</name>
    <dbReference type="NCBI Taxonomy" id="576137"/>
    <lineage>
        <taxon>Eukaryota</taxon>
        <taxon>Fungi</taxon>
        <taxon>Dikarya</taxon>
        <taxon>Ascomycota</taxon>
        <taxon>Pezizomycotina</taxon>
        <taxon>Leotiomycetes</taxon>
        <taxon>Helotiales</taxon>
        <taxon>Mollisiaceae</taxon>
        <taxon>Phialocephala</taxon>
        <taxon>Phialocephala fortinii species complex</taxon>
    </lineage>
</organism>
<keyword evidence="3" id="KW-1185">Reference proteome</keyword>
<evidence type="ECO:0000256" key="1">
    <source>
        <dbReference type="SAM" id="Phobius"/>
    </source>
</evidence>
<accession>A0A1L7XWF7</accession>
<dbReference type="OrthoDB" id="5420258at2759"/>
<dbReference type="EMBL" id="FJOG01000069">
    <property type="protein sequence ID" value="CZR69383.1"/>
    <property type="molecule type" value="Genomic_DNA"/>
</dbReference>
<evidence type="ECO:0000313" key="3">
    <source>
        <dbReference type="Proteomes" id="UP000184330"/>
    </source>
</evidence>
<dbReference type="Proteomes" id="UP000184330">
    <property type="component" value="Unassembled WGS sequence"/>
</dbReference>
<evidence type="ECO:0000313" key="2">
    <source>
        <dbReference type="EMBL" id="CZR69383.1"/>
    </source>
</evidence>
<keyword evidence="1" id="KW-1133">Transmembrane helix</keyword>